<name>E9AR10_LEIMU</name>
<dbReference type="Proteomes" id="UP000007259">
    <property type="component" value="Chromosome 17"/>
</dbReference>
<dbReference type="OMA" id="YWRAVEC"/>
<feature type="region of interest" description="Disordered" evidence="1">
    <location>
        <begin position="62"/>
        <end position="99"/>
    </location>
</feature>
<dbReference type="OrthoDB" id="244476at2759"/>
<dbReference type="KEGG" id="lmi:LMXM_17_0410"/>
<protein>
    <recommendedName>
        <fullName evidence="4">BRCT domain-containing protein</fullName>
    </recommendedName>
</protein>
<dbReference type="PhylomeDB" id="E9AR10"/>
<proteinExistence type="predicted"/>
<dbReference type="GeneID" id="13450475"/>
<dbReference type="RefSeq" id="XP_003873903.1">
    <property type="nucleotide sequence ID" value="XM_003873854.1"/>
</dbReference>
<accession>E9AR10</accession>
<feature type="region of interest" description="Disordered" evidence="1">
    <location>
        <begin position="903"/>
        <end position="1068"/>
    </location>
</feature>
<feature type="compositionally biased region" description="Basic and acidic residues" evidence="1">
    <location>
        <begin position="737"/>
        <end position="765"/>
    </location>
</feature>
<feature type="compositionally biased region" description="Low complexity" evidence="1">
    <location>
        <begin position="683"/>
        <end position="712"/>
    </location>
</feature>
<feature type="compositionally biased region" description="Low complexity" evidence="1">
    <location>
        <begin position="948"/>
        <end position="960"/>
    </location>
</feature>
<reference evidence="2 3" key="1">
    <citation type="journal article" date="2011" name="Genome Res.">
        <title>Chromosome and gene copy number variation allow major structural change between species and strains of Leishmania.</title>
        <authorList>
            <person name="Rogers M.B."/>
            <person name="Hilley J.D."/>
            <person name="Dickens N.J."/>
            <person name="Wilkes J."/>
            <person name="Bates P.A."/>
            <person name="Depledge D.P."/>
            <person name="Harris D."/>
            <person name="Her Y."/>
            <person name="Herzyk P."/>
            <person name="Imamura H."/>
            <person name="Otto T.D."/>
            <person name="Sanders M."/>
            <person name="Seeger K."/>
            <person name="Dujardin J.C."/>
            <person name="Berriman M."/>
            <person name="Smith D.F."/>
            <person name="Hertz-Fowler C."/>
            <person name="Mottram J.C."/>
        </authorList>
    </citation>
    <scope>NUCLEOTIDE SEQUENCE [LARGE SCALE GENOMIC DNA]</scope>
    <source>
        <strain evidence="2 3">MHOM/GT/2001/U1103</strain>
    </source>
</reference>
<evidence type="ECO:0000256" key="1">
    <source>
        <dbReference type="SAM" id="MobiDB-lite"/>
    </source>
</evidence>
<feature type="compositionally biased region" description="Basic residues" evidence="1">
    <location>
        <begin position="852"/>
        <end position="861"/>
    </location>
</feature>
<feature type="compositionally biased region" description="Polar residues" evidence="1">
    <location>
        <begin position="719"/>
        <end position="732"/>
    </location>
</feature>
<keyword evidence="3" id="KW-1185">Reference proteome</keyword>
<feature type="region of interest" description="Disordered" evidence="1">
    <location>
        <begin position="683"/>
        <end position="885"/>
    </location>
</feature>
<evidence type="ECO:0000313" key="2">
    <source>
        <dbReference type="EMBL" id="CBZ25397.1"/>
    </source>
</evidence>
<feature type="compositionally biased region" description="Acidic residues" evidence="1">
    <location>
        <begin position="961"/>
        <end position="970"/>
    </location>
</feature>
<feature type="compositionally biased region" description="Polar residues" evidence="1">
    <location>
        <begin position="1053"/>
        <end position="1062"/>
    </location>
</feature>
<dbReference type="AlphaFoldDB" id="E9AR10"/>
<dbReference type="EMBL" id="FR799570">
    <property type="protein sequence ID" value="CBZ25397.1"/>
    <property type="molecule type" value="Genomic_DNA"/>
</dbReference>
<feature type="compositionally biased region" description="Low complexity" evidence="1">
    <location>
        <begin position="1005"/>
        <end position="1019"/>
    </location>
</feature>
<evidence type="ECO:0008006" key="4">
    <source>
        <dbReference type="Google" id="ProtNLM"/>
    </source>
</evidence>
<feature type="compositionally biased region" description="Low complexity" evidence="1">
    <location>
        <begin position="903"/>
        <end position="916"/>
    </location>
</feature>
<organism evidence="2 3">
    <name type="scientific">Leishmania mexicana (strain MHOM/GT/2001/U1103)</name>
    <dbReference type="NCBI Taxonomy" id="929439"/>
    <lineage>
        <taxon>Eukaryota</taxon>
        <taxon>Discoba</taxon>
        <taxon>Euglenozoa</taxon>
        <taxon>Kinetoplastea</taxon>
        <taxon>Metakinetoplastina</taxon>
        <taxon>Trypanosomatida</taxon>
        <taxon>Trypanosomatidae</taxon>
        <taxon>Leishmaniinae</taxon>
        <taxon>Leishmania</taxon>
    </lineage>
</organism>
<feature type="compositionally biased region" description="Basic and acidic residues" evidence="1">
    <location>
        <begin position="62"/>
        <end position="77"/>
    </location>
</feature>
<sequence length="1068" mass="114385">MYALEISTTSPCRSAPYYSLVIRKPYILGQDAVTDISLAYEGVSDEHVSVTVLHEKEAAHEVEAAARTASEDGHDSDVAANDAPGEQRGGVSDAPTEADGEGCKLVVRVTALPTKGDAEVRVGETILNAGDSAIAHDGDILYLGDGIRGTFRYRPLMVGIERSAYPEDYMNDLRRMFRQLGAILVDEPMPSHEAPAIPIGQLYCAAELNDSTNCLAALSYGYSIVQPTYVFEWFAAVAKNAAAPLSTLPAPSRFEVPVRCTAHPTSTTYLRPESDTCPFSLFPIPSTAMINRSRADLFSNRIFFFFTDAAATRYWRAVECCGGAVYGPGDVEAAKEAIHALVESQREAGAPANRLPENFYIIIDNTSEAVLLNSGLEAASPELMAFIEEACATSGATHLPVMGDHSLFTALLSNEFYEEPVPLTAEPPTAAGVGCNTAHSDTGDAFAMPSLNPHTDDGEEGADTTTAGALRSGCASGGAALSGVRSVSCVSGRRGSTLHRATAHTLSWSEMRSLTRQRARSFSASTPGQSDGGLFFANSGHHWAGGTAAGHLGRRHLVPFAAQGELRAFVEYFDVLRIRIYTFLVREEPKLDKAITGYHKHYFMDRDTMEYAFEVKAQAVDFMERVEDLLASNVCHGPYTASLRRFWTDCSDMNTKAEHLLHCWDRSMSAAVLPRCAVSRRASSIDSRRATSSRSMASRGAARAANSPGSAACKAEPATSDTNDGSGGNQATAGFVDAHHPNDSEGACEHQSEHAEAEAVSHVHEQPMTAQDVAAAMGRSGAVAESSATALHTPSISTSTRTSHRRSPAPSLSYSRGAAAAKPRSIPLEARPPWVSDWNDEGSSLQQEPQKKQRQQHKKQKWAGSRRPASQTPAPTPMPYPPLRVPLATLQPECATDSPLVVRARSARRPSSAQACCPPPQEEPEQQAHQEGFGEGSTRPEETDDETLVLTTATHASAEAAEIDFIEEENASQVPSAPAPVPEPAPAKRTRASTSRRPSGLIKQRNNSASASNRNNSGSTPLRSNGQDAAAHAAANGNGYHQRDASAVVAANGNDNTQQQRARPTRKY</sequence>
<gene>
    <name evidence="2" type="ORF">LMXM_17_0410</name>
</gene>
<dbReference type="VEuPathDB" id="TriTrypDB:LmxM.17.0410"/>
<evidence type="ECO:0000313" key="3">
    <source>
        <dbReference type="Proteomes" id="UP000007259"/>
    </source>
</evidence>
<feature type="compositionally biased region" description="Pro residues" evidence="1">
    <location>
        <begin position="874"/>
        <end position="884"/>
    </location>
</feature>